<organism evidence="2 3">
    <name type="scientific">Pisolithus microcarpus 441</name>
    <dbReference type="NCBI Taxonomy" id="765257"/>
    <lineage>
        <taxon>Eukaryota</taxon>
        <taxon>Fungi</taxon>
        <taxon>Dikarya</taxon>
        <taxon>Basidiomycota</taxon>
        <taxon>Agaricomycotina</taxon>
        <taxon>Agaricomycetes</taxon>
        <taxon>Agaricomycetidae</taxon>
        <taxon>Boletales</taxon>
        <taxon>Sclerodermatineae</taxon>
        <taxon>Pisolithaceae</taxon>
        <taxon>Pisolithus</taxon>
    </lineage>
</organism>
<keyword evidence="3" id="KW-1185">Reference proteome</keyword>
<sequence length="422" mass="45928">MPPGRGCRAEVKSGDAVDPPVPHGHHAASSRRSTWATAGQGGHAIQLEKVGLAVEARRWPPKPLYQIPEDEPVNDMAPTPHQRKKRTLKVATKSKDGGLSTLPSNVPNDRSSQLLASQDEQPAMPEDVLQPSLTSCPSGSHFGLQLENPPVPTYVGSQTTDTYEREHINNSTLSRTKKATQLNPTTRPQSSQSCAAIQTPQGLPMTVPLCPPAHKVPSSNQLSLSPSVGVVPSSPLSLPSSPEAPHSSNTKNNNLDNRECHQIDLDEWAGDEIDQSGCNLLHLPPIQTQVQVLRKPTDMMIVSLITQEKKDNSVKSLCQFAEFQQYVPYKALLLVAAIIHEVLCIYKTHGFIPKESKLNSKALDGAFKMMVPKLEAVVSHAYHGPKLNAMLEEWANLSMTGYTPVGRPAATHESSHFDIILD</sequence>
<feature type="region of interest" description="Disordered" evidence="1">
    <location>
        <begin position="1"/>
        <end position="42"/>
    </location>
</feature>
<gene>
    <name evidence="2" type="ORF">PISMIDRAFT_10521</name>
</gene>
<evidence type="ECO:0000313" key="3">
    <source>
        <dbReference type="Proteomes" id="UP000054018"/>
    </source>
</evidence>
<evidence type="ECO:0000256" key="1">
    <source>
        <dbReference type="SAM" id="MobiDB-lite"/>
    </source>
</evidence>
<proteinExistence type="predicted"/>
<evidence type="ECO:0000313" key="2">
    <source>
        <dbReference type="EMBL" id="KIK23908.1"/>
    </source>
</evidence>
<feature type="compositionally biased region" description="Polar residues" evidence="1">
    <location>
        <begin position="169"/>
        <end position="194"/>
    </location>
</feature>
<feature type="compositionally biased region" description="Low complexity" evidence="1">
    <location>
        <begin position="222"/>
        <end position="248"/>
    </location>
</feature>
<reference evidence="2 3" key="1">
    <citation type="submission" date="2014-04" db="EMBL/GenBank/DDBJ databases">
        <authorList>
            <consortium name="DOE Joint Genome Institute"/>
            <person name="Kuo A."/>
            <person name="Kohler A."/>
            <person name="Costa M.D."/>
            <person name="Nagy L.G."/>
            <person name="Floudas D."/>
            <person name="Copeland A."/>
            <person name="Barry K.W."/>
            <person name="Cichocki N."/>
            <person name="Veneault-Fourrey C."/>
            <person name="LaButti K."/>
            <person name="Lindquist E.A."/>
            <person name="Lipzen A."/>
            <person name="Lundell T."/>
            <person name="Morin E."/>
            <person name="Murat C."/>
            <person name="Sun H."/>
            <person name="Tunlid A."/>
            <person name="Henrissat B."/>
            <person name="Grigoriev I.V."/>
            <person name="Hibbett D.S."/>
            <person name="Martin F."/>
            <person name="Nordberg H.P."/>
            <person name="Cantor M.N."/>
            <person name="Hua S.X."/>
        </authorList>
    </citation>
    <scope>NUCLEOTIDE SEQUENCE [LARGE SCALE GENOMIC DNA]</scope>
    <source>
        <strain evidence="2 3">441</strain>
    </source>
</reference>
<feature type="compositionally biased region" description="Polar residues" evidence="1">
    <location>
        <begin position="101"/>
        <end position="120"/>
    </location>
</feature>
<dbReference type="HOGENOM" id="CLU_650719_0_0_1"/>
<reference evidence="3" key="2">
    <citation type="submission" date="2015-01" db="EMBL/GenBank/DDBJ databases">
        <title>Evolutionary Origins and Diversification of the Mycorrhizal Mutualists.</title>
        <authorList>
            <consortium name="DOE Joint Genome Institute"/>
            <consortium name="Mycorrhizal Genomics Consortium"/>
            <person name="Kohler A."/>
            <person name="Kuo A."/>
            <person name="Nagy L.G."/>
            <person name="Floudas D."/>
            <person name="Copeland A."/>
            <person name="Barry K.W."/>
            <person name="Cichocki N."/>
            <person name="Veneault-Fourrey C."/>
            <person name="LaButti K."/>
            <person name="Lindquist E.A."/>
            <person name="Lipzen A."/>
            <person name="Lundell T."/>
            <person name="Morin E."/>
            <person name="Murat C."/>
            <person name="Riley R."/>
            <person name="Ohm R."/>
            <person name="Sun H."/>
            <person name="Tunlid A."/>
            <person name="Henrissat B."/>
            <person name="Grigoriev I.V."/>
            <person name="Hibbett D.S."/>
            <person name="Martin F."/>
        </authorList>
    </citation>
    <scope>NUCLEOTIDE SEQUENCE [LARGE SCALE GENOMIC DNA]</scope>
    <source>
        <strain evidence="3">441</strain>
    </source>
</reference>
<feature type="region of interest" description="Disordered" evidence="1">
    <location>
        <begin position="206"/>
        <end position="258"/>
    </location>
</feature>
<dbReference type="EMBL" id="KN833721">
    <property type="protein sequence ID" value="KIK23908.1"/>
    <property type="molecule type" value="Genomic_DNA"/>
</dbReference>
<dbReference type="AlphaFoldDB" id="A0A0C9ZW67"/>
<feature type="region of interest" description="Disordered" evidence="1">
    <location>
        <begin position="63"/>
        <end position="194"/>
    </location>
</feature>
<accession>A0A0C9ZW67</accession>
<name>A0A0C9ZW67_9AGAM</name>
<dbReference type="Proteomes" id="UP000054018">
    <property type="component" value="Unassembled WGS sequence"/>
</dbReference>
<protein>
    <submittedName>
        <fullName evidence="2">Uncharacterized protein</fullName>
    </submittedName>
</protein>